<evidence type="ECO:0000313" key="10">
    <source>
        <dbReference type="EMBL" id="ELP88302.1"/>
    </source>
</evidence>
<evidence type="ECO:0000256" key="5">
    <source>
        <dbReference type="ARBA" id="ARBA00022737"/>
    </source>
</evidence>
<dbReference type="PROSITE" id="PS50082">
    <property type="entry name" value="WD_REPEATS_2"/>
    <property type="match status" value="2"/>
</dbReference>
<dbReference type="OrthoDB" id="347435at2759"/>
<keyword evidence="3" id="KW-0963">Cytoplasm</keyword>
<evidence type="ECO:0000256" key="6">
    <source>
        <dbReference type="ARBA" id="ARBA00023203"/>
    </source>
</evidence>
<evidence type="ECO:0000256" key="4">
    <source>
        <dbReference type="ARBA" id="ARBA00022574"/>
    </source>
</evidence>
<protein>
    <recommendedName>
        <fullName evidence="8">Coronin</fullName>
    </recommendedName>
</protein>
<keyword evidence="11" id="KW-1185">Reference proteome</keyword>
<dbReference type="Gene3D" id="2.130.10.10">
    <property type="entry name" value="YVTN repeat-like/Quinoprotein amine dehydrogenase"/>
    <property type="match status" value="1"/>
</dbReference>
<dbReference type="VEuPathDB" id="AmoebaDB:EIN_226950"/>
<evidence type="ECO:0000256" key="1">
    <source>
        <dbReference type="ARBA" id="ARBA00004496"/>
    </source>
</evidence>
<dbReference type="KEGG" id="eiv:EIN_226950"/>
<dbReference type="Pfam" id="PF08953">
    <property type="entry name" value="DUF1899"/>
    <property type="match status" value="1"/>
</dbReference>
<dbReference type="PROSITE" id="PS50294">
    <property type="entry name" value="WD_REPEATS_REGION"/>
    <property type="match status" value="1"/>
</dbReference>
<keyword evidence="4 7" id="KW-0853">WD repeat</keyword>
<accession>A0A0A1U2L4</accession>
<dbReference type="PANTHER" id="PTHR10856">
    <property type="entry name" value="CORONIN"/>
    <property type="match status" value="1"/>
</dbReference>
<proteinExistence type="inferred from homology"/>
<feature type="repeat" description="WD" evidence="7">
    <location>
        <begin position="86"/>
        <end position="120"/>
    </location>
</feature>
<dbReference type="InterPro" id="IPR015048">
    <property type="entry name" value="DUF1899"/>
</dbReference>
<dbReference type="AlphaFoldDB" id="A0A0A1U2L4"/>
<feature type="domain" description="DUF1899" evidence="9">
    <location>
        <begin position="18"/>
        <end position="76"/>
    </location>
</feature>
<dbReference type="GeneID" id="14887027"/>
<dbReference type="RefSeq" id="XP_004255073.1">
    <property type="nucleotide sequence ID" value="XM_004255025.1"/>
</dbReference>
<evidence type="ECO:0000256" key="8">
    <source>
        <dbReference type="RuleBase" id="RU280818"/>
    </source>
</evidence>
<evidence type="ECO:0000256" key="3">
    <source>
        <dbReference type="ARBA" id="ARBA00022490"/>
    </source>
</evidence>
<feature type="non-terminal residue" evidence="10">
    <location>
        <position position="1"/>
    </location>
</feature>
<feature type="repeat" description="WD" evidence="7">
    <location>
        <begin position="135"/>
        <end position="177"/>
    </location>
</feature>
<comment type="similarity">
    <text evidence="2 8">Belongs to the WD repeat coronin family.</text>
</comment>
<dbReference type="PANTHER" id="PTHR10856:SF20">
    <property type="entry name" value="CORONIN-7"/>
    <property type="match status" value="1"/>
</dbReference>
<gene>
    <name evidence="10" type="ORF">EIN_226950</name>
</gene>
<reference evidence="10 11" key="1">
    <citation type="submission" date="2012-10" db="EMBL/GenBank/DDBJ databases">
        <authorList>
            <person name="Zafar N."/>
            <person name="Inman J."/>
            <person name="Hall N."/>
            <person name="Lorenzi H."/>
            <person name="Caler E."/>
        </authorList>
    </citation>
    <scope>NUCLEOTIDE SEQUENCE [LARGE SCALE GENOMIC DNA]</scope>
    <source>
        <strain evidence="10 11">IP1</strain>
    </source>
</reference>
<feature type="non-terminal residue" evidence="10">
    <location>
        <position position="319"/>
    </location>
</feature>
<dbReference type="Pfam" id="PF00400">
    <property type="entry name" value="WD40"/>
    <property type="match status" value="2"/>
</dbReference>
<dbReference type="InterPro" id="IPR001680">
    <property type="entry name" value="WD40_rpt"/>
</dbReference>
<evidence type="ECO:0000256" key="7">
    <source>
        <dbReference type="PROSITE-ProRule" id="PRU00221"/>
    </source>
</evidence>
<dbReference type="GO" id="GO:0003779">
    <property type="term" value="F:actin binding"/>
    <property type="evidence" value="ECO:0007669"/>
    <property type="project" value="UniProtKB-KW"/>
</dbReference>
<evidence type="ECO:0000259" key="9">
    <source>
        <dbReference type="Pfam" id="PF08953"/>
    </source>
</evidence>
<dbReference type="PROSITE" id="PS00678">
    <property type="entry name" value="WD_REPEATS_1"/>
    <property type="match status" value="1"/>
</dbReference>
<keyword evidence="5 8" id="KW-0677">Repeat</keyword>
<dbReference type="OMA" id="NINANMT"/>
<keyword evidence="6" id="KW-0009">Actin-binding</keyword>
<dbReference type="EMBL" id="KB206756">
    <property type="protein sequence ID" value="ELP88302.1"/>
    <property type="molecule type" value="Genomic_DNA"/>
</dbReference>
<name>A0A0A1U2L4_ENTIV</name>
<dbReference type="InterPro" id="IPR015943">
    <property type="entry name" value="WD40/YVTN_repeat-like_dom_sf"/>
</dbReference>
<organism evidence="10 11">
    <name type="scientific">Entamoeba invadens IP1</name>
    <dbReference type="NCBI Taxonomy" id="370355"/>
    <lineage>
        <taxon>Eukaryota</taxon>
        <taxon>Amoebozoa</taxon>
        <taxon>Evosea</taxon>
        <taxon>Archamoebae</taxon>
        <taxon>Mastigamoebida</taxon>
        <taxon>Entamoebidae</taxon>
        <taxon>Entamoeba</taxon>
    </lineage>
</organism>
<sequence length="319" mass="35685">MSMSRRTLSLTANAQAASNSKFRNIFMETWSPSTYVRNINANMTVDPLVQVSPLFYAVPWKMTGNGVLYVGLLNKADRISDKPFLLHAHDSQLTSYQFSPFHERMLATGAKDGLVKIWNIPPDGLTEDLFEANSIITHEKRINNLAFHPCVDNIISTASGDGVVRVFDLNHSDQPTIVTTPIDSDILALEWEGCYGDTLMTVSKDLMYRLYDPRIAPEPITSFVVSETVKGLKAKFIDGTDYFAVSGFSKKGDRVVNMFDQRKQGIVGKALVDNQPSPLSMFYDDNNNLLYLTSRGNQFMTYDIQGSNLVNINKSNVNE</sequence>
<comment type="subcellular location">
    <subcellularLocation>
        <location evidence="1">Cytoplasm</location>
    </subcellularLocation>
</comment>
<dbReference type="GO" id="GO:0005737">
    <property type="term" value="C:cytoplasm"/>
    <property type="evidence" value="ECO:0007669"/>
    <property type="project" value="UniProtKB-SubCell"/>
</dbReference>
<evidence type="ECO:0000313" key="11">
    <source>
        <dbReference type="Proteomes" id="UP000014680"/>
    </source>
</evidence>
<dbReference type="SUPFAM" id="SSF50978">
    <property type="entry name" value="WD40 repeat-like"/>
    <property type="match status" value="1"/>
</dbReference>
<evidence type="ECO:0000256" key="2">
    <source>
        <dbReference type="ARBA" id="ARBA00009482"/>
    </source>
</evidence>
<dbReference type="Proteomes" id="UP000014680">
    <property type="component" value="Unassembled WGS sequence"/>
</dbReference>
<dbReference type="InterPro" id="IPR036322">
    <property type="entry name" value="WD40_repeat_dom_sf"/>
</dbReference>
<dbReference type="InterPro" id="IPR019775">
    <property type="entry name" value="WD40_repeat_CS"/>
</dbReference>
<dbReference type="InterPro" id="IPR015505">
    <property type="entry name" value="Coronin"/>
</dbReference>
<dbReference type="SMART" id="SM00320">
    <property type="entry name" value="WD40"/>
    <property type="match status" value="3"/>
</dbReference>